<sequence>MKTLFDTQEKSFKTAALSLYGKEETVSYLCRDLLWGQELYQELRFVLAVMGERRAILVSTDRNPTPSSGSTRSGSQPKQPFVH</sequence>
<feature type="compositionally biased region" description="Low complexity" evidence="1">
    <location>
        <begin position="62"/>
        <end position="75"/>
    </location>
</feature>
<keyword evidence="3" id="KW-1185">Reference proteome</keyword>
<dbReference type="EMBL" id="BMOK01000015">
    <property type="protein sequence ID" value="GGL62480.1"/>
    <property type="molecule type" value="Genomic_DNA"/>
</dbReference>
<dbReference type="RefSeq" id="WP_229727630.1">
    <property type="nucleotide sequence ID" value="NZ_BMOK01000015.1"/>
</dbReference>
<protein>
    <submittedName>
        <fullName evidence="2">Uncharacterized protein</fullName>
    </submittedName>
</protein>
<name>A0A917S7P9_9BACL</name>
<proteinExistence type="predicted"/>
<dbReference type="AlphaFoldDB" id="A0A917S7P9"/>
<dbReference type="Proteomes" id="UP000654670">
    <property type="component" value="Unassembled WGS sequence"/>
</dbReference>
<evidence type="ECO:0000256" key="1">
    <source>
        <dbReference type="SAM" id="MobiDB-lite"/>
    </source>
</evidence>
<evidence type="ECO:0000313" key="3">
    <source>
        <dbReference type="Proteomes" id="UP000654670"/>
    </source>
</evidence>
<evidence type="ECO:0000313" key="2">
    <source>
        <dbReference type="EMBL" id="GGL62480.1"/>
    </source>
</evidence>
<accession>A0A917S7P9</accession>
<reference evidence="2" key="2">
    <citation type="submission" date="2020-09" db="EMBL/GenBank/DDBJ databases">
        <authorList>
            <person name="Sun Q."/>
            <person name="Ohkuma M."/>
        </authorList>
    </citation>
    <scope>NUCLEOTIDE SEQUENCE</scope>
    <source>
        <strain evidence="2">JCM 15325</strain>
    </source>
</reference>
<feature type="region of interest" description="Disordered" evidence="1">
    <location>
        <begin position="59"/>
        <end position="83"/>
    </location>
</feature>
<reference evidence="2" key="1">
    <citation type="journal article" date="2014" name="Int. J. Syst. Evol. Microbiol.">
        <title>Complete genome sequence of Corynebacterium casei LMG S-19264T (=DSM 44701T), isolated from a smear-ripened cheese.</title>
        <authorList>
            <consortium name="US DOE Joint Genome Institute (JGI-PGF)"/>
            <person name="Walter F."/>
            <person name="Albersmeier A."/>
            <person name="Kalinowski J."/>
            <person name="Ruckert C."/>
        </authorList>
    </citation>
    <scope>NUCLEOTIDE SEQUENCE</scope>
    <source>
        <strain evidence="2">JCM 15325</strain>
    </source>
</reference>
<comment type="caution">
    <text evidence="2">The sequence shown here is derived from an EMBL/GenBank/DDBJ whole genome shotgun (WGS) entry which is preliminary data.</text>
</comment>
<gene>
    <name evidence="2" type="ORF">GCM10007968_28080</name>
</gene>
<organism evidence="2 3">
    <name type="scientific">Sporolactobacillus putidus</name>
    <dbReference type="NCBI Taxonomy" id="492735"/>
    <lineage>
        <taxon>Bacteria</taxon>
        <taxon>Bacillati</taxon>
        <taxon>Bacillota</taxon>
        <taxon>Bacilli</taxon>
        <taxon>Bacillales</taxon>
        <taxon>Sporolactobacillaceae</taxon>
        <taxon>Sporolactobacillus</taxon>
    </lineage>
</organism>